<reference evidence="6 7" key="1">
    <citation type="submission" date="2016-07" db="EMBL/GenBank/DDBJ databases">
        <title>Comparative genomics of the Campylobacter concisus group.</title>
        <authorList>
            <person name="Miller W.G."/>
            <person name="Yee E."/>
            <person name="Chapman M.H."/>
            <person name="Huynh S."/>
            <person name="Bono J.L."/>
            <person name="On S.L.W."/>
            <person name="StLeger J."/>
            <person name="Foster G."/>
            <person name="Parker C.T."/>
        </authorList>
    </citation>
    <scope>NUCLEOTIDE SEQUENCE [LARGE SCALE GENOMIC DNA]</scope>
    <source>
        <strain evidence="6 7">CCUG 21559</strain>
    </source>
</reference>
<keyword evidence="7" id="KW-1185">Reference proteome</keyword>
<evidence type="ECO:0000256" key="1">
    <source>
        <dbReference type="ARBA" id="ARBA00022485"/>
    </source>
</evidence>
<evidence type="ECO:0000256" key="4">
    <source>
        <dbReference type="ARBA" id="ARBA00023004"/>
    </source>
</evidence>
<dbReference type="GO" id="GO:0005886">
    <property type="term" value="C:plasma membrane"/>
    <property type="evidence" value="ECO:0007669"/>
    <property type="project" value="TreeGrafter"/>
</dbReference>
<sequence>MSIKKFKLKIAKNSPDTCIECSSCTKHCDFLTKHQISLKDFATTPKLADGCNACEQCYNVCPKDISGADIVYDHRYKQNPSGYLVKFQKQNYIFANNSDKKCDDLIYFGCNFPGFYPKTTKHICENLCDKTTDFSIDCCGKPLFMSGVSIEKSLEHTKNLLKSKGIKRLITACPNCYHFLKPRLDIEVVSIYVKLKELNLLGEIKDEAHTFFPCNERNIREIFNDFKDNVPNYKESFLDVNCCGASGGDDDMKKAYPSQIKAKNKPNLYVYCATCGGTFNKNGIKNIRHFTSEFLGVCESPSPNFLTNVLKMKFYKRQR</sequence>
<dbReference type="PANTHER" id="PTHR43255">
    <property type="entry name" value="IRON-SULFUR-BINDING OXIDOREDUCTASE FADF-RELATED-RELATED"/>
    <property type="match status" value="1"/>
</dbReference>
<accession>A0A6G5QEF5</accession>
<keyword evidence="2" id="KW-0479">Metal-binding</keyword>
<keyword evidence="4" id="KW-0408">Iron</keyword>
<name>A0A6G5QEF5_9BACT</name>
<keyword evidence="3" id="KW-0560">Oxidoreductase</keyword>
<evidence type="ECO:0000313" key="6">
    <source>
        <dbReference type="EMBL" id="QCD44048.1"/>
    </source>
</evidence>
<dbReference type="InterPro" id="IPR017900">
    <property type="entry name" value="4Fe4S_Fe_S_CS"/>
</dbReference>
<evidence type="ECO:0000313" key="7">
    <source>
        <dbReference type="Proteomes" id="UP000503264"/>
    </source>
</evidence>
<dbReference type="Proteomes" id="UP000503264">
    <property type="component" value="Chromosome"/>
</dbReference>
<protein>
    <recommendedName>
        <fullName evidence="8">(Fe-S)-binding protein</fullName>
    </recommendedName>
</protein>
<dbReference type="EMBL" id="CP012542">
    <property type="protein sequence ID" value="QCD44048.1"/>
    <property type="molecule type" value="Genomic_DNA"/>
</dbReference>
<dbReference type="RefSeq" id="WP_171993320.1">
    <property type="nucleotide sequence ID" value="NZ_CP012542.1"/>
</dbReference>
<keyword evidence="5" id="KW-0411">Iron-sulfur</keyword>
<dbReference type="SUPFAM" id="SSF46548">
    <property type="entry name" value="alpha-helical ferredoxin"/>
    <property type="match status" value="1"/>
</dbReference>
<evidence type="ECO:0008006" key="8">
    <source>
        <dbReference type="Google" id="ProtNLM"/>
    </source>
</evidence>
<dbReference type="AlphaFoldDB" id="A0A6G5QEF5"/>
<organism evidence="6 7">
    <name type="scientific">Campylobacter mucosalis CCUG 21559</name>
    <dbReference type="NCBI Taxonomy" id="1032067"/>
    <lineage>
        <taxon>Bacteria</taxon>
        <taxon>Pseudomonadati</taxon>
        <taxon>Campylobacterota</taxon>
        <taxon>Epsilonproteobacteria</taxon>
        <taxon>Campylobacterales</taxon>
        <taxon>Campylobacteraceae</taxon>
        <taxon>Campylobacter</taxon>
    </lineage>
</organism>
<evidence type="ECO:0000256" key="2">
    <source>
        <dbReference type="ARBA" id="ARBA00022723"/>
    </source>
</evidence>
<dbReference type="PROSITE" id="PS00198">
    <property type="entry name" value="4FE4S_FER_1"/>
    <property type="match status" value="1"/>
</dbReference>
<proteinExistence type="predicted"/>
<dbReference type="Gene3D" id="3.30.70.20">
    <property type="match status" value="1"/>
</dbReference>
<gene>
    <name evidence="6" type="ORF">CMUC_0233</name>
</gene>
<keyword evidence="1" id="KW-0004">4Fe-4S</keyword>
<evidence type="ECO:0000256" key="5">
    <source>
        <dbReference type="ARBA" id="ARBA00023014"/>
    </source>
</evidence>
<dbReference type="PANTHER" id="PTHR43255:SF1">
    <property type="entry name" value="IRON-SULFUR-BINDING OXIDOREDUCTASE FADF-RELATED"/>
    <property type="match status" value="1"/>
</dbReference>
<dbReference type="GO" id="GO:0051539">
    <property type="term" value="F:4 iron, 4 sulfur cluster binding"/>
    <property type="evidence" value="ECO:0007669"/>
    <property type="project" value="UniProtKB-KW"/>
</dbReference>
<dbReference type="GO" id="GO:0016491">
    <property type="term" value="F:oxidoreductase activity"/>
    <property type="evidence" value="ECO:0007669"/>
    <property type="project" value="UniProtKB-KW"/>
</dbReference>
<dbReference type="GO" id="GO:0046872">
    <property type="term" value="F:metal ion binding"/>
    <property type="evidence" value="ECO:0007669"/>
    <property type="project" value="UniProtKB-KW"/>
</dbReference>
<dbReference type="InterPro" id="IPR051460">
    <property type="entry name" value="HdrC_iron-sulfur_subunit"/>
</dbReference>
<evidence type="ECO:0000256" key="3">
    <source>
        <dbReference type="ARBA" id="ARBA00023002"/>
    </source>
</evidence>